<comment type="caution">
    <text evidence="8">The sequence shown here is derived from an EMBL/GenBank/DDBJ whole genome shotgun (WGS) entry which is preliminary data.</text>
</comment>
<reference evidence="8 9" key="1">
    <citation type="submission" date="2019-07" db="EMBL/GenBank/DDBJ databases">
        <title>New species of Amycolatopsis and Streptomyces.</title>
        <authorList>
            <person name="Duangmal K."/>
            <person name="Teo W.F.A."/>
            <person name="Lipun K."/>
        </authorList>
    </citation>
    <scope>NUCLEOTIDE SEQUENCE [LARGE SCALE GENOMIC DNA]</scope>
    <source>
        <strain evidence="8 9">NBRC 109810</strain>
    </source>
</reference>
<name>A0A5N8VDX2_9ACTN</name>
<evidence type="ECO:0000313" key="8">
    <source>
        <dbReference type="EMBL" id="MPY32852.1"/>
    </source>
</evidence>
<gene>
    <name evidence="8" type="ORF">FNH09_16745</name>
</gene>
<dbReference type="PANTHER" id="PTHR46696:SF1">
    <property type="entry name" value="CYTOCHROME P450 YJIB-RELATED"/>
    <property type="match status" value="1"/>
</dbReference>
<evidence type="ECO:0000256" key="7">
    <source>
        <dbReference type="RuleBase" id="RU000461"/>
    </source>
</evidence>
<dbReference type="AlphaFoldDB" id="A0A5N8VDX2"/>
<dbReference type="PRINTS" id="PR00359">
    <property type="entry name" value="BP450"/>
</dbReference>
<evidence type="ECO:0000313" key="9">
    <source>
        <dbReference type="Proteomes" id="UP000325849"/>
    </source>
</evidence>
<comment type="similarity">
    <text evidence="1 7">Belongs to the cytochrome P450 family.</text>
</comment>
<dbReference type="EMBL" id="VJZD01000057">
    <property type="protein sequence ID" value="MPY32852.1"/>
    <property type="molecule type" value="Genomic_DNA"/>
</dbReference>
<evidence type="ECO:0000256" key="2">
    <source>
        <dbReference type="ARBA" id="ARBA00022617"/>
    </source>
</evidence>
<dbReference type="FunFam" id="1.10.630.10:FF:000018">
    <property type="entry name" value="Cytochrome P450 monooxygenase"/>
    <property type="match status" value="1"/>
</dbReference>
<dbReference type="Proteomes" id="UP000325849">
    <property type="component" value="Unassembled WGS sequence"/>
</dbReference>
<protein>
    <submittedName>
        <fullName evidence="8">Cytochrome P450</fullName>
    </submittedName>
</protein>
<proteinExistence type="inferred from homology"/>
<dbReference type="SUPFAM" id="SSF48264">
    <property type="entry name" value="Cytochrome P450"/>
    <property type="match status" value="1"/>
</dbReference>
<accession>A0A5N8VDX2</accession>
<dbReference type="InterPro" id="IPR036396">
    <property type="entry name" value="Cyt_P450_sf"/>
</dbReference>
<dbReference type="GO" id="GO:0020037">
    <property type="term" value="F:heme binding"/>
    <property type="evidence" value="ECO:0007669"/>
    <property type="project" value="InterPro"/>
</dbReference>
<keyword evidence="4 7" id="KW-0560">Oxidoreductase</keyword>
<evidence type="ECO:0000256" key="6">
    <source>
        <dbReference type="ARBA" id="ARBA00023033"/>
    </source>
</evidence>
<dbReference type="PANTHER" id="PTHR46696">
    <property type="entry name" value="P450, PUTATIVE (EUROFUNG)-RELATED"/>
    <property type="match status" value="1"/>
</dbReference>
<dbReference type="OrthoDB" id="3213397at2"/>
<keyword evidence="2 7" id="KW-0349">Heme</keyword>
<keyword evidence="3 7" id="KW-0479">Metal-binding</keyword>
<dbReference type="InterPro" id="IPR017972">
    <property type="entry name" value="Cyt_P450_CS"/>
</dbReference>
<dbReference type="GO" id="GO:0004497">
    <property type="term" value="F:monooxygenase activity"/>
    <property type="evidence" value="ECO:0007669"/>
    <property type="project" value="UniProtKB-KW"/>
</dbReference>
<dbReference type="GO" id="GO:0016705">
    <property type="term" value="F:oxidoreductase activity, acting on paired donors, with incorporation or reduction of molecular oxygen"/>
    <property type="evidence" value="ECO:0007669"/>
    <property type="project" value="InterPro"/>
</dbReference>
<dbReference type="Pfam" id="PF00067">
    <property type="entry name" value="p450"/>
    <property type="match status" value="1"/>
</dbReference>
<evidence type="ECO:0000256" key="3">
    <source>
        <dbReference type="ARBA" id="ARBA00022723"/>
    </source>
</evidence>
<evidence type="ECO:0000256" key="4">
    <source>
        <dbReference type="ARBA" id="ARBA00023002"/>
    </source>
</evidence>
<keyword evidence="6 7" id="KW-0503">Monooxygenase</keyword>
<keyword evidence="9" id="KW-1185">Reference proteome</keyword>
<keyword evidence="5 7" id="KW-0408">Iron</keyword>
<dbReference type="InterPro" id="IPR002397">
    <property type="entry name" value="Cyt_P450_B"/>
</dbReference>
<dbReference type="Gene3D" id="1.10.630.10">
    <property type="entry name" value="Cytochrome P450"/>
    <property type="match status" value="1"/>
</dbReference>
<evidence type="ECO:0000256" key="5">
    <source>
        <dbReference type="ARBA" id="ARBA00023004"/>
    </source>
</evidence>
<organism evidence="8 9">
    <name type="scientific">Streptomyces adustus</name>
    <dbReference type="NCBI Taxonomy" id="1609272"/>
    <lineage>
        <taxon>Bacteria</taxon>
        <taxon>Bacillati</taxon>
        <taxon>Actinomycetota</taxon>
        <taxon>Actinomycetes</taxon>
        <taxon>Kitasatosporales</taxon>
        <taxon>Streptomycetaceae</taxon>
        <taxon>Streptomyces</taxon>
    </lineage>
</organism>
<dbReference type="InterPro" id="IPR001128">
    <property type="entry name" value="Cyt_P450"/>
</dbReference>
<dbReference type="GO" id="GO:0005506">
    <property type="term" value="F:iron ion binding"/>
    <property type="evidence" value="ECO:0007669"/>
    <property type="project" value="InterPro"/>
</dbReference>
<evidence type="ECO:0000256" key="1">
    <source>
        <dbReference type="ARBA" id="ARBA00010617"/>
    </source>
</evidence>
<dbReference type="PROSITE" id="PS00086">
    <property type="entry name" value="CYTOCHROME_P450"/>
    <property type="match status" value="1"/>
</dbReference>
<dbReference type="CDD" id="cd20625">
    <property type="entry name" value="CYP164-like"/>
    <property type="match status" value="1"/>
</dbReference>
<sequence length="438" mass="48673">MSSAVALCLVFDHGVRGRRRGLWPRLPIFMGETGVKPTGSKYLFNARDPRLRTDPYPLYKQLRDVEPVHRTPYGHWVVSGHDAVASLIRNPGLSSEYPQDPGWAEQRGGRDSPIVRATRSWMLMRDGDGHRRLRGLANPLFTARAIQETAPRIAGIVHRIMDDMGEGRDIDLIGSLAALVPVTVFCGLGGLPVEDRDLCRKWTDALGHVIDPAVDETARRTMNDAAEEFGAYISGHLEKRRADPQNDILSRLLLAEFDGEKLSDEEIIANVMMFFLGGHETTVNLIGNGMLALLRHPDQLRALREDPGLIENGIDELLRYDAPIQLVARITTGEIEVGGSTIPVGSKVMILLGAANRDPLRYPDPDRLDLGRPDVRPLSFGGGPHYCIGALLAKTEARLVFTELLRRHRDIRLSGEDVVWRPQVNIRGLSELRVDLLS</sequence>